<keyword evidence="2" id="KW-1185">Reference proteome</keyword>
<dbReference type="EMBL" id="MU277425">
    <property type="protein sequence ID" value="KAI0054460.1"/>
    <property type="molecule type" value="Genomic_DNA"/>
</dbReference>
<organism evidence="1 2">
    <name type="scientific">Artomyces pyxidatus</name>
    <dbReference type="NCBI Taxonomy" id="48021"/>
    <lineage>
        <taxon>Eukaryota</taxon>
        <taxon>Fungi</taxon>
        <taxon>Dikarya</taxon>
        <taxon>Basidiomycota</taxon>
        <taxon>Agaricomycotina</taxon>
        <taxon>Agaricomycetes</taxon>
        <taxon>Russulales</taxon>
        <taxon>Auriscalpiaceae</taxon>
        <taxon>Artomyces</taxon>
    </lineage>
</organism>
<evidence type="ECO:0000313" key="2">
    <source>
        <dbReference type="Proteomes" id="UP000814140"/>
    </source>
</evidence>
<comment type="caution">
    <text evidence="1">The sequence shown here is derived from an EMBL/GenBank/DDBJ whole genome shotgun (WGS) entry which is preliminary data.</text>
</comment>
<sequence length="352" mass="39199">MSSNGNEEPRSSTTSNANGETWNKSNVPLPLHPSAPRAPKPYRNGLTPLPSNLRPHCHARDRLRLWKPLNAVRDADDPLSEEDRKRISDVLSFGWQSNTAEVYGAGLLVFHASRAPATTLAGSYSEKTLSNYVAGLHAWHVLHGLPCVMLHAARNLAPPASKKPPRIPYTPAFLSKIKLQLNLDDHLDAAVWACALSLFWVQKITNFDPRIHVTPGNVTEKTDAHGATTKSNPDGEEIFWAAHAALTSDHLFSYLEKGRRRPLSRRSFLTHLKSAATAAKEDSLHGHGFRIGGTLEYLVRGVPFDVVKSKGRWASDAFTIYLRRHAQIMAPYMQDNPNMHGDFIRYAMPVMR</sequence>
<reference evidence="1" key="1">
    <citation type="submission" date="2021-03" db="EMBL/GenBank/DDBJ databases">
        <authorList>
            <consortium name="DOE Joint Genome Institute"/>
            <person name="Ahrendt S."/>
            <person name="Looney B.P."/>
            <person name="Miyauchi S."/>
            <person name="Morin E."/>
            <person name="Drula E."/>
            <person name="Courty P.E."/>
            <person name="Chicoki N."/>
            <person name="Fauchery L."/>
            <person name="Kohler A."/>
            <person name="Kuo A."/>
            <person name="Labutti K."/>
            <person name="Pangilinan J."/>
            <person name="Lipzen A."/>
            <person name="Riley R."/>
            <person name="Andreopoulos W."/>
            <person name="He G."/>
            <person name="Johnson J."/>
            <person name="Barry K.W."/>
            <person name="Grigoriev I.V."/>
            <person name="Nagy L."/>
            <person name="Hibbett D."/>
            <person name="Henrissat B."/>
            <person name="Matheny P.B."/>
            <person name="Labbe J."/>
            <person name="Martin F."/>
        </authorList>
    </citation>
    <scope>NUCLEOTIDE SEQUENCE</scope>
    <source>
        <strain evidence="1">HHB10654</strain>
    </source>
</reference>
<proteinExistence type="predicted"/>
<dbReference type="Proteomes" id="UP000814140">
    <property type="component" value="Unassembled WGS sequence"/>
</dbReference>
<reference evidence="1" key="2">
    <citation type="journal article" date="2022" name="New Phytol.">
        <title>Evolutionary transition to the ectomycorrhizal habit in the genomes of a hyperdiverse lineage of mushroom-forming fungi.</title>
        <authorList>
            <person name="Looney B."/>
            <person name="Miyauchi S."/>
            <person name="Morin E."/>
            <person name="Drula E."/>
            <person name="Courty P.E."/>
            <person name="Kohler A."/>
            <person name="Kuo A."/>
            <person name="LaButti K."/>
            <person name="Pangilinan J."/>
            <person name="Lipzen A."/>
            <person name="Riley R."/>
            <person name="Andreopoulos W."/>
            <person name="He G."/>
            <person name="Johnson J."/>
            <person name="Nolan M."/>
            <person name="Tritt A."/>
            <person name="Barry K.W."/>
            <person name="Grigoriev I.V."/>
            <person name="Nagy L.G."/>
            <person name="Hibbett D."/>
            <person name="Henrissat B."/>
            <person name="Matheny P.B."/>
            <person name="Labbe J."/>
            <person name="Martin F.M."/>
        </authorList>
    </citation>
    <scope>NUCLEOTIDE SEQUENCE</scope>
    <source>
        <strain evidence="1">HHB10654</strain>
    </source>
</reference>
<gene>
    <name evidence="1" type="ORF">BV25DRAFT_1873326</name>
</gene>
<protein>
    <submittedName>
        <fullName evidence="1">Uncharacterized protein</fullName>
    </submittedName>
</protein>
<accession>A0ACB8SEP4</accession>
<evidence type="ECO:0000313" key="1">
    <source>
        <dbReference type="EMBL" id="KAI0054460.1"/>
    </source>
</evidence>
<name>A0ACB8SEP4_9AGAM</name>